<dbReference type="InterPro" id="IPR036648">
    <property type="entry name" value="CN_Hdrase_a/SCN_Hdrase_g_sf"/>
</dbReference>
<organism evidence="4 5">
    <name type="scientific">Halobaculum lipolyticum</name>
    <dbReference type="NCBI Taxonomy" id="3032001"/>
    <lineage>
        <taxon>Archaea</taxon>
        <taxon>Methanobacteriati</taxon>
        <taxon>Methanobacteriota</taxon>
        <taxon>Stenosarchaea group</taxon>
        <taxon>Halobacteria</taxon>
        <taxon>Halobacteriales</taxon>
        <taxon>Haloferacaceae</taxon>
        <taxon>Halobaculum</taxon>
    </lineage>
</organism>
<dbReference type="AlphaFoldDB" id="A0ABD5WI24"/>
<dbReference type="NCBIfam" id="TIGR01323">
    <property type="entry name" value="nitrile_alph"/>
    <property type="match status" value="1"/>
</dbReference>
<feature type="compositionally biased region" description="Low complexity" evidence="2">
    <location>
        <begin position="213"/>
        <end position="226"/>
    </location>
</feature>
<evidence type="ECO:0000256" key="2">
    <source>
        <dbReference type="SAM" id="MobiDB-lite"/>
    </source>
</evidence>
<accession>A0ABD5WI24</accession>
<comment type="caution">
    <text evidence="4">The sequence shown here is derived from an EMBL/GenBank/DDBJ whole genome shotgun (WGS) entry which is preliminary data.</text>
</comment>
<evidence type="ECO:0000256" key="1">
    <source>
        <dbReference type="ARBA" id="ARBA00022723"/>
    </source>
</evidence>
<name>A0ABD5WI24_9EURY</name>
<dbReference type="Pfam" id="PF02979">
    <property type="entry name" value="NHase_alpha"/>
    <property type="match status" value="1"/>
</dbReference>
<reference evidence="4 5" key="1">
    <citation type="journal article" date="2019" name="Int. J. Syst. Evol. Microbiol.">
        <title>The Global Catalogue of Microorganisms (GCM) 10K type strain sequencing project: providing services to taxonomists for standard genome sequencing and annotation.</title>
        <authorList>
            <consortium name="The Broad Institute Genomics Platform"/>
            <consortium name="The Broad Institute Genome Sequencing Center for Infectious Disease"/>
            <person name="Wu L."/>
            <person name="Ma J."/>
        </authorList>
    </citation>
    <scope>NUCLEOTIDE SEQUENCE [LARGE SCALE GENOMIC DNA]</scope>
    <source>
        <strain evidence="4 5">DT31</strain>
    </source>
</reference>
<feature type="non-terminal residue" evidence="4">
    <location>
        <position position="245"/>
    </location>
</feature>
<feature type="domain" description="Nitrile hydratase alpha/Thiocyanate hydrolase gamma" evidence="3">
    <location>
        <begin position="22"/>
        <end position="204"/>
    </location>
</feature>
<dbReference type="RefSeq" id="WP_390211132.1">
    <property type="nucleotide sequence ID" value="NZ_JBHTAH010000016.1"/>
</dbReference>
<dbReference type="SUPFAM" id="SSF56209">
    <property type="entry name" value="Nitrile hydratase alpha chain"/>
    <property type="match status" value="1"/>
</dbReference>
<keyword evidence="1" id="KW-0479">Metal-binding</keyword>
<evidence type="ECO:0000313" key="5">
    <source>
        <dbReference type="Proteomes" id="UP001596461"/>
    </source>
</evidence>
<dbReference type="GO" id="GO:0046872">
    <property type="term" value="F:metal ion binding"/>
    <property type="evidence" value="ECO:0007669"/>
    <property type="project" value="UniProtKB-KW"/>
</dbReference>
<dbReference type="InterPro" id="IPR018141">
    <property type="entry name" value="Nitrile_hydratase_asu"/>
</dbReference>
<dbReference type="EMBL" id="JBHTAH010000016">
    <property type="protein sequence ID" value="MFC7071041.1"/>
    <property type="molecule type" value="Genomic_DNA"/>
</dbReference>
<dbReference type="EC" id="4.2.1.84" evidence="4"/>
<keyword evidence="5" id="KW-1185">Reference proteome</keyword>
<sequence length="245" mass="26403">MDDHADDPPSHPDPDLRDEVDPQARARALQSLLTERGILSTDAVDEVIATYEGEVGPMNGARVVARAWTDPEYREWLLADGIEAVADLDISVNEEVMEFRVVENTADTHNVVVCTLCSCYPWAVLGLPPTWYKSPAYRSRVVDEPRALLREEFDTDLPDDVDVEVWDSNSEVRYMVLPERPDGTADLSEDELAELVSRNAMIGVERLDDGGAVASDGGARAAAGDAGDAGGDGDTGGATDAVDTA</sequence>
<evidence type="ECO:0000313" key="4">
    <source>
        <dbReference type="EMBL" id="MFC7071041.1"/>
    </source>
</evidence>
<gene>
    <name evidence="4" type="primary">nthA</name>
    <name evidence="4" type="ORF">ACFQL9_15450</name>
</gene>
<feature type="region of interest" description="Disordered" evidence="2">
    <location>
        <begin position="213"/>
        <end position="245"/>
    </location>
</feature>
<dbReference type="Proteomes" id="UP001596461">
    <property type="component" value="Unassembled WGS sequence"/>
</dbReference>
<feature type="compositionally biased region" description="Gly residues" evidence="2">
    <location>
        <begin position="227"/>
        <end position="236"/>
    </location>
</feature>
<dbReference type="GO" id="GO:0018822">
    <property type="term" value="F:nitrile hydratase activity"/>
    <property type="evidence" value="ECO:0007669"/>
    <property type="project" value="UniProtKB-EC"/>
</dbReference>
<proteinExistence type="predicted"/>
<evidence type="ECO:0000259" key="3">
    <source>
        <dbReference type="Pfam" id="PF02979"/>
    </source>
</evidence>
<feature type="region of interest" description="Disordered" evidence="2">
    <location>
        <begin position="1"/>
        <end position="21"/>
    </location>
</feature>
<protein>
    <submittedName>
        <fullName evidence="4">Nitrile hydratase subunit alpha</fullName>
        <ecNumber evidence="4">4.2.1.84</ecNumber>
    </submittedName>
</protein>
<dbReference type="Gene3D" id="3.90.330.10">
    <property type="entry name" value="Nitrile hydratase alpha /Thiocyanate hydrolase gamma"/>
    <property type="match status" value="1"/>
</dbReference>
<keyword evidence="4" id="KW-0456">Lyase</keyword>
<dbReference type="InterPro" id="IPR004232">
    <property type="entry name" value="CN_Hdrtase_a/SCN_Hdrlase_g"/>
</dbReference>